<evidence type="ECO:0000313" key="1">
    <source>
        <dbReference type="EMBL" id="JAD71556.1"/>
    </source>
</evidence>
<accession>A0A0A9C7N4</accession>
<organism evidence="1">
    <name type="scientific">Arundo donax</name>
    <name type="common">Giant reed</name>
    <name type="synonym">Donax arundinaceus</name>
    <dbReference type="NCBI Taxonomy" id="35708"/>
    <lineage>
        <taxon>Eukaryota</taxon>
        <taxon>Viridiplantae</taxon>
        <taxon>Streptophyta</taxon>
        <taxon>Embryophyta</taxon>
        <taxon>Tracheophyta</taxon>
        <taxon>Spermatophyta</taxon>
        <taxon>Magnoliopsida</taxon>
        <taxon>Liliopsida</taxon>
        <taxon>Poales</taxon>
        <taxon>Poaceae</taxon>
        <taxon>PACMAD clade</taxon>
        <taxon>Arundinoideae</taxon>
        <taxon>Arundineae</taxon>
        <taxon>Arundo</taxon>
    </lineage>
</organism>
<protein>
    <submittedName>
        <fullName evidence="1">Uncharacterized protein</fullName>
    </submittedName>
</protein>
<reference evidence="1" key="2">
    <citation type="journal article" date="2015" name="Data Brief">
        <title>Shoot transcriptome of the giant reed, Arundo donax.</title>
        <authorList>
            <person name="Barrero R.A."/>
            <person name="Guerrero F.D."/>
            <person name="Moolhuijzen P."/>
            <person name="Goolsby J.A."/>
            <person name="Tidwell J."/>
            <person name="Bellgard S.E."/>
            <person name="Bellgard M.I."/>
        </authorList>
    </citation>
    <scope>NUCLEOTIDE SEQUENCE</scope>
    <source>
        <tissue evidence="1">Shoot tissue taken approximately 20 cm above the soil surface</tissue>
    </source>
</reference>
<proteinExistence type="predicted"/>
<dbReference type="AlphaFoldDB" id="A0A0A9C7N4"/>
<dbReference type="EMBL" id="GBRH01226339">
    <property type="protein sequence ID" value="JAD71556.1"/>
    <property type="molecule type" value="Transcribed_RNA"/>
</dbReference>
<name>A0A0A9C7N4_ARUDO</name>
<sequence length="19" mass="1990">MTADPRGAKLLRGDESATT</sequence>
<reference evidence="1" key="1">
    <citation type="submission" date="2014-09" db="EMBL/GenBank/DDBJ databases">
        <authorList>
            <person name="Magalhaes I.L.F."/>
            <person name="Oliveira U."/>
            <person name="Santos F.R."/>
            <person name="Vidigal T.H.D.A."/>
            <person name="Brescovit A.D."/>
            <person name="Santos A.J."/>
        </authorList>
    </citation>
    <scope>NUCLEOTIDE SEQUENCE</scope>
    <source>
        <tissue evidence="1">Shoot tissue taken approximately 20 cm above the soil surface</tissue>
    </source>
</reference>